<organism evidence="2 3">
    <name type="scientific">Piscinibacter aquaticus</name>
    <dbReference type="NCBI Taxonomy" id="392597"/>
    <lineage>
        <taxon>Bacteria</taxon>
        <taxon>Pseudomonadati</taxon>
        <taxon>Pseudomonadota</taxon>
        <taxon>Betaproteobacteria</taxon>
        <taxon>Burkholderiales</taxon>
        <taxon>Sphaerotilaceae</taxon>
        <taxon>Piscinibacter</taxon>
    </lineage>
</organism>
<keyword evidence="3" id="KW-1185">Reference proteome</keyword>
<dbReference type="AlphaFoldDB" id="A0A5C6U1G4"/>
<name>A0A5C6U1G4_9BURK</name>
<comment type="caution">
    <text evidence="2">The sequence shown here is derived from an EMBL/GenBank/DDBJ whole genome shotgun (WGS) entry which is preliminary data.</text>
</comment>
<evidence type="ECO:0000313" key="3">
    <source>
        <dbReference type="Proteomes" id="UP000321832"/>
    </source>
</evidence>
<dbReference type="EMBL" id="VOPW01000001">
    <property type="protein sequence ID" value="TXC66400.1"/>
    <property type="molecule type" value="Genomic_DNA"/>
</dbReference>
<keyword evidence="1" id="KW-0732">Signal</keyword>
<evidence type="ECO:0000256" key="1">
    <source>
        <dbReference type="SAM" id="SignalP"/>
    </source>
</evidence>
<gene>
    <name evidence="2" type="ORF">FSC37_12815</name>
</gene>
<evidence type="ECO:0000313" key="2">
    <source>
        <dbReference type="EMBL" id="TXC66400.1"/>
    </source>
</evidence>
<reference evidence="2 3" key="1">
    <citation type="submission" date="2019-08" db="EMBL/GenBank/DDBJ databases">
        <authorList>
            <person name="Khan S.A."/>
            <person name="Jeon C.O."/>
            <person name="Jeong S.E."/>
        </authorList>
    </citation>
    <scope>NUCLEOTIDE SEQUENCE [LARGE SCALE GENOMIC DNA]</scope>
    <source>
        <strain evidence="3">IMCC1728</strain>
    </source>
</reference>
<dbReference type="Proteomes" id="UP000321832">
    <property type="component" value="Unassembled WGS sequence"/>
</dbReference>
<proteinExistence type="predicted"/>
<accession>A0A5C6U1G4</accession>
<feature type="chain" id="PRO_5023043400" evidence="1">
    <location>
        <begin position="23"/>
        <end position="124"/>
    </location>
</feature>
<feature type="signal peptide" evidence="1">
    <location>
        <begin position="1"/>
        <end position="22"/>
    </location>
</feature>
<protein>
    <submittedName>
        <fullName evidence="2">Uncharacterized protein</fullName>
    </submittedName>
</protein>
<sequence>MTFNRSRTALIVAQALAAMTLAACGGADQPTDETLVDGTELEQAERLRWRAVDSTAPSLAVLNKTVDQTNGLAGLGGSVTDNKRIYRVRWANDRGGSGTAKLSGTYYEATGLRQRSSWPPARTR</sequence>
<dbReference type="PROSITE" id="PS51257">
    <property type="entry name" value="PROKAR_LIPOPROTEIN"/>
    <property type="match status" value="1"/>
</dbReference>